<dbReference type="Gene3D" id="1.10.287.130">
    <property type="match status" value="1"/>
</dbReference>
<dbReference type="Gene3D" id="6.10.340.10">
    <property type="match status" value="1"/>
</dbReference>
<evidence type="ECO:0000256" key="3">
    <source>
        <dbReference type="ARBA" id="ARBA00012438"/>
    </source>
</evidence>
<dbReference type="PRINTS" id="PR00344">
    <property type="entry name" value="BCTRLSENSOR"/>
</dbReference>
<dbReference type="InterPro" id="IPR003661">
    <property type="entry name" value="HisK_dim/P_dom"/>
</dbReference>
<keyword evidence="9" id="KW-0902">Two-component regulatory system</keyword>
<dbReference type="Proteomes" id="UP000482155">
    <property type="component" value="Unassembled WGS sequence"/>
</dbReference>
<keyword evidence="7" id="KW-0418">Kinase</keyword>
<keyword evidence="4" id="KW-0597">Phosphoprotein</keyword>
<comment type="caution">
    <text evidence="15">The sequence shown here is derived from an EMBL/GenBank/DDBJ whole genome shotgun (WGS) entry which is preliminary data.</text>
</comment>
<dbReference type="Pfam" id="PF00672">
    <property type="entry name" value="HAMP"/>
    <property type="match status" value="1"/>
</dbReference>
<feature type="domain" description="HAMP" evidence="14">
    <location>
        <begin position="68"/>
        <end position="123"/>
    </location>
</feature>
<reference evidence="15 16" key="1">
    <citation type="submission" date="2020-02" db="EMBL/GenBank/DDBJ databases">
        <authorList>
            <person name="Kim M.K."/>
        </authorList>
    </citation>
    <scope>NUCLEOTIDE SEQUENCE [LARGE SCALE GENOMIC DNA]</scope>
    <source>
        <strain evidence="15 16">17J57-3</strain>
    </source>
</reference>
<keyword evidence="10 12" id="KW-0472">Membrane</keyword>
<dbReference type="InterPro" id="IPR036890">
    <property type="entry name" value="HATPase_C_sf"/>
</dbReference>
<evidence type="ECO:0000259" key="13">
    <source>
        <dbReference type="PROSITE" id="PS50109"/>
    </source>
</evidence>
<evidence type="ECO:0000313" key="15">
    <source>
        <dbReference type="EMBL" id="NEX59577.1"/>
    </source>
</evidence>
<evidence type="ECO:0000256" key="8">
    <source>
        <dbReference type="ARBA" id="ARBA00022989"/>
    </source>
</evidence>
<dbReference type="InterPro" id="IPR003594">
    <property type="entry name" value="HATPase_dom"/>
</dbReference>
<proteinExistence type="predicted"/>
<comment type="catalytic activity">
    <reaction evidence="1">
        <text>ATP + protein L-histidine = ADP + protein N-phospho-L-histidine.</text>
        <dbReference type="EC" id="2.7.13.3"/>
    </reaction>
</comment>
<dbReference type="PROSITE" id="PS50109">
    <property type="entry name" value="HIS_KIN"/>
    <property type="match status" value="1"/>
</dbReference>
<dbReference type="InterPro" id="IPR050428">
    <property type="entry name" value="TCS_sensor_his_kinase"/>
</dbReference>
<dbReference type="CDD" id="cd00075">
    <property type="entry name" value="HATPase"/>
    <property type="match status" value="1"/>
</dbReference>
<dbReference type="SMART" id="SM00388">
    <property type="entry name" value="HisKA"/>
    <property type="match status" value="1"/>
</dbReference>
<evidence type="ECO:0000256" key="10">
    <source>
        <dbReference type="ARBA" id="ARBA00023136"/>
    </source>
</evidence>
<dbReference type="GO" id="GO:0000155">
    <property type="term" value="F:phosphorelay sensor kinase activity"/>
    <property type="evidence" value="ECO:0007669"/>
    <property type="project" value="InterPro"/>
</dbReference>
<dbReference type="EMBL" id="JAAIVB010000003">
    <property type="protein sequence ID" value="NEX59577.1"/>
    <property type="molecule type" value="Genomic_DNA"/>
</dbReference>
<feature type="compositionally biased region" description="Low complexity" evidence="11">
    <location>
        <begin position="1"/>
        <end position="10"/>
    </location>
</feature>
<dbReference type="GO" id="GO:0005886">
    <property type="term" value="C:plasma membrane"/>
    <property type="evidence" value="ECO:0007669"/>
    <property type="project" value="TreeGrafter"/>
</dbReference>
<evidence type="ECO:0000259" key="14">
    <source>
        <dbReference type="PROSITE" id="PS50885"/>
    </source>
</evidence>
<dbReference type="AlphaFoldDB" id="A0A6B3SFA4"/>
<comment type="subcellular location">
    <subcellularLocation>
        <location evidence="2">Membrane</location>
        <topology evidence="2">Multi-pass membrane protein</topology>
    </subcellularLocation>
</comment>
<evidence type="ECO:0000256" key="6">
    <source>
        <dbReference type="ARBA" id="ARBA00022692"/>
    </source>
</evidence>
<dbReference type="InterPro" id="IPR003660">
    <property type="entry name" value="HAMP_dom"/>
</dbReference>
<evidence type="ECO:0000256" key="2">
    <source>
        <dbReference type="ARBA" id="ARBA00004141"/>
    </source>
</evidence>
<feature type="compositionally biased region" description="Pro residues" evidence="11">
    <location>
        <begin position="11"/>
        <end position="20"/>
    </location>
</feature>
<accession>A0A6B3SFA4</accession>
<evidence type="ECO:0000256" key="1">
    <source>
        <dbReference type="ARBA" id="ARBA00000085"/>
    </source>
</evidence>
<dbReference type="SMART" id="SM00304">
    <property type="entry name" value="HAMP"/>
    <property type="match status" value="1"/>
</dbReference>
<feature type="transmembrane region" description="Helical" evidence="12">
    <location>
        <begin position="49"/>
        <end position="71"/>
    </location>
</feature>
<dbReference type="Pfam" id="PF02518">
    <property type="entry name" value="HATPase_c"/>
    <property type="match status" value="1"/>
</dbReference>
<evidence type="ECO:0000256" key="5">
    <source>
        <dbReference type="ARBA" id="ARBA00022679"/>
    </source>
</evidence>
<evidence type="ECO:0000256" key="9">
    <source>
        <dbReference type="ARBA" id="ARBA00023012"/>
    </source>
</evidence>
<dbReference type="PANTHER" id="PTHR45436:SF15">
    <property type="entry name" value="SENSOR HISTIDINE KINASE CUSS"/>
    <property type="match status" value="1"/>
</dbReference>
<evidence type="ECO:0000256" key="12">
    <source>
        <dbReference type="SAM" id="Phobius"/>
    </source>
</evidence>
<dbReference type="CDD" id="cd06225">
    <property type="entry name" value="HAMP"/>
    <property type="match status" value="1"/>
</dbReference>
<gene>
    <name evidence="15" type="ORF">G3574_00660</name>
</gene>
<dbReference type="SUPFAM" id="SSF55874">
    <property type="entry name" value="ATPase domain of HSP90 chaperone/DNA topoisomerase II/histidine kinase"/>
    <property type="match status" value="1"/>
</dbReference>
<evidence type="ECO:0000313" key="16">
    <source>
        <dbReference type="Proteomes" id="UP000482155"/>
    </source>
</evidence>
<dbReference type="InterPro" id="IPR005467">
    <property type="entry name" value="His_kinase_dom"/>
</dbReference>
<dbReference type="InterPro" id="IPR036097">
    <property type="entry name" value="HisK_dim/P_sf"/>
</dbReference>
<dbReference type="InterPro" id="IPR004358">
    <property type="entry name" value="Sig_transdc_His_kin-like_C"/>
</dbReference>
<dbReference type="CDD" id="cd00082">
    <property type="entry name" value="HisKA"/>
    <property type="match status" value="1"/>
</dbReference>
<evidence type="ECO:0000256" key="4">
    <source>
        <dbReference type="ARBA" id="ARBA00022553"/>
    </source>
</evidence>
<organism evidence="15 16">
    <name type="scientific">Noviherbaspirillum galbum</name>
    <dbReference type="NCBI Taxonomy" id="2709383"/>
    <lineage>
        <taxon>Bacteria</taxon>
        <taxon>Pseudomonadati</taxon>
        <taxon>Pseudomonadota</taxon>
        <taxon>Betaproteobacteria</taxon>
        <taxon>Burkholderiales</taxon>
        <taxon>Oxalobacteraceae</taxon>
        <taxon>Noviherbaspirillum</taxon>
    </lineage>
</organism>
<dbReference type="EC" id="2.7.13.3" evidence="3"/>
<evidence type="ECO:0000256" key="11">
    <source>
        <dbReference type="SAM" id="MobiDB-lite"/>
    </source>
</evidence>
<dbReference type="PANTHER" id="PTHR45436">
    <property type="entry name" value="SENSOR HISTIDINE KINASE YKOH"/>
    <property type="match status" value="1"/>
</dbReference>
<dbReference type="Gene3D" id="3.30.565.10">
    <property type="entry name" value="Histidine kinase-like ATPase, C-terminal domain"/>
    <property type="match status" value="1"/>
</dbReference>
<feature type="region of interest" description="Disordered" evidence="11">
    <location>
        <begin position="1"/>
        <end position="35"/>
    </location>
</feature>
<keyword evidence="6 12" id="KW-0812">Transmembrane</keyword>
<sequence length="346" mass="37399">MPDLRASGQAGPPPGPPPGAPEGRGWRGGPQSLIEPLFHRPRNEPHFPYVPMIIALLASLVTAWLLAWYFAKPIRSLRAAFDDAAAGRLDTRAGPAMGRRRDELADLGKDFDRMATQLQALVEGQKRLLHDVSHELRSPLARLHAAIGLMRQRPEKAEAMIERIERESGRMDKLIGGLLTLSRLESNGDSMLKESLVLGDLAADVVEDASFEARANGKEVRLHLGCQALIKGRAELLNSAIENVVRNAVRHTAGGTSVEVVVEQSGRETARVLVRDRGPGVPDADLENIFKPFVRSSTDTSVAGHGLGLAIAQRIVLAHGGTIRAFNAPDGGLNVELRFPAVVRAI</sequence>
<keyword evidence="8 12" id="KW-1133">Transmembrane helix</keyword>
<dbReference type="SMART" id="SM00387">
    <property type="entry name" value="HATPase_c"/>
    <property type="match status" value="1"/>
</dbReference>
<dbReference type="PROSITE" id="PS50885">
    <property type="entry name" value="HAMP"/>
    <property type="match status" value="1"/>
</dbReference>
<name>A0A6B3SFA4_9BURK</name>
<dbReference type="SUPFAM" id="SSF158472">
    <property type="entry name" value="HAMP domain-like"/>
    <property type="match status" value="1"/>
</dbReference>
<keyword evidence="16" id="KW-1185">Reference proteome</keyword>
<keyword evidence="5" id="KW-0808">Transferase</keyword>
<evidence type="ECO:0000256" key="7">
    <source>
        <dbReference type="ARBA" id="ARBA00022777"/>
    </source>
</evidence>
<protein>
    <recommendedName>
        <fullName evidence="3">histidine kinase</fullName>
        <ecNumber evidence="3">2.7.13.3</ecNumber>
    </recommendedName>
</protein>
<feature type="domain" description="Histidine kinase" evidence="13">
    <location>
        <begin position="131"/>
        <end position="343"/>
    </location>
</feature>
<dbReference type="Pfam" id="PF00512">
    <property type="entry name" value="HisKA"/>
    <property type="match status" value="1"/>
</dbReference>
<dbReference type="SUPFAM" id="SSF47384">
    <property type="entry name" value="Homodimeric domain of signal transducing histidine kinase"/>
    <property type="match status" value="1"/>
</dbReference>